<reference evidence="4" key="2">
    <citation type="submission" date="2016-06" db="EMBL/GenBank/DDBJ databases">
        <authorList>
            <person name="Varghese N."/>
        </authorList>
    </citation>
    <scope>NUCLEOTIDE SEQUENCE [LARGE SCALE GENOMIC DNA]</scope>
    <source>
        <strain evidence="4">DSM 46123</strain>
    </source>
</reference>
<sequence>MTRRDLAAIRGLLHGLPISAALWAAILLTLWSLR</sequence>
<keyword evidence="1" id="KW-0472">Membrane</keyword>
<gene>
    <name evidence="2" type="ORF">GA0074694_0015</name>
    <name evidence="3" type="ORF">GA0074694_3084</name>
</gene>
<dbReference type="AlphaFoldDB" id="A0A1C6R733"/>
<dbReference type="EMBL" id="FMHU01000001">
    <property type="protein sequence ID" value="SCL12823.1"/>
    <property type="molecule type" value="Genomic_DNA"/>
</dbReference>
<keyword evidence="1" id="KW-0812">Transmembrane</keyword>
<reference evidence="2" key="1">
    <citation type="submission" date="2016-06" db="EMBL/GenBank/DDBJ databases">
        <authorList>
            <person name="Kjaerup R.B."/>
            <person name="Dalgaard T.S."/>
            <person name="Juul-Madsen H.R."/>
        </authorList>
    </citation>
    <scope>NUCLEOTIDE SEQUENCE [LARGE SCALE GENOMIC DNA]</scope>
    <source>
        <strain evidence="2">DSM 46123</strain>
    </source>
</reference>
<name>A0A1C6R733_9ACTN</name>
<dbReference type="EMBL" id="FMHU01000002">
    <property type="protein sequence ID" value="SCL21603.1"/>
    <property type="molecule type" value="Genomic_DNA"/>
</dbReference>
<keyword evidence="4" id="KW-1185">Reference proteome</keyword>
<protein>
    <submittedName>
        <fullName evidence="2">Uncharacterized protein</fullName>
    </submittedName>
</protein>
<accession>A0A1C6R733</accession>
<keyword evidence="1" id="KW-1133">Transmembrane helix</keyword>
<evidence type="ECO:0000313" key="3">
    <source>
        <dbReference type="EMBL" id="SCL21603.1"/>
    </source>
</evidence>
<organism evidence="2 4">
    <name type="scientific">Micromonospora inyonensis</name>
    <dbReference type="NCBI Taxonomy" id="47866"/>
    <lineage>
        <taxon>Bacteria</taxon>
        <taxon>Bacillati</taxon>
        <taxon>Actinomycetota</taxon>
        <taxon>Actinomycetes</taxon>
        <taxon>Micromonosporales</taxon>
        <taxon>Micromonosporaceae</taxon>
        <taxon>Micromonospora</taxon>
    </lineage>
</organism>
<evidence type="ECO:0000256" key="1">
    <source>
        <dbReference type="SAM" id="Phobius"/>
    </source>
</evidence>
<proteinExistence type="predicted"/>
<dbReference type="Proteomes" id="UP000198906">
    <property type="component" value="Unassembled WGS sequence"/>
</dbReference>
<evidence type="ECO:0000313" key="4">
    <source>
        <dbReference type="Proteomes" id="UP000198906"/>
    </source>
</evidence>
<evidence type="ECO:0000313" key="2">
    <source>
        <dbReference type="EMBL" id="SCL12823.1"/>
    </source>
</evidence>
<feature type="transmembrane region" description="Helical" evidence="1">
    <location>
        <begin position="12"/>
        <end position="33"/>
    </location>
</feature>